<dbReference type="Gramene" id="TuG1812G0700003190.01.T01">
    <property type="protein sequence ID" value="TuG1812G0700003190.01.T01.cds366922"/>
    <property type="gene ID" value="TuG1812G0700003190.01"/>
</dbReference>
<evidence type="ECO:0000313" key="3">
    <source>
        <dbReference type="Proteomes" id="UP000015106"/>
    </source>
</evidence>
<feature type="compositionally biased region" description="Polar residues" evidence="1">
    <location>
        <begin position="131"/>
        <end position="143"/>
    </location>
</feature>
<dbReference type="Proteomes" id="UP000015106">
    <property type="component" value="Chromosome 7"/>
</dbReference>
<feature type="region of interest" description="Disordered" evidence="1">
    <location>
        <begin position="75"/>
        <end position="143"/>
    </location>
</feature>
<reference evidence="2" key="3">
    <citation type="submission" date="2022-06" db="UniProtKB">
        <authorList>
            <consortium name="EnsemblPlants"/>
        </authorList>
    </citation>
    <scope>IDENTIFICATION</scope>
</reference>
<dbReference type="AlphaFoldDB" id="A0A8R7V552"/>
<dbReference type="Gramene" id="TuG1812G0700003190.01.T02">
    <property type="protein sequence ID" value="TuG1812G0700003190.01.T02.cds366922"/>
    <property type="gene ID" value="TuG1812G0700003190.01"/>
</dbReference>
<reference evidence="3" key="1">
    <citation type="journal article" date="2013" name="Nature">
        <title>Draft genome of the wheat A-genome progenitor Triticum urartu.</title>
        <authorList>
            <person name="Ling H.Q."/>
            <person name="Zhao S."/>
            <person name="Liu D."/>
            <person name="Wang J."/>
            <person name="Sun H."/>
            <person name="Zhang C."/>
            <person name="Fan H."/>
            <person name="Li D."/>
            <person name="Dong L."/>
            <person name="Tao Y."/>
            <person name="Gao C."/>
            <person name="Wu H."/>
            <person name="Li Y."/>
            <person name="Cui Y."/>
            <person name="Guo X."/>
            <person name="Zheng S."/>
            <person name="Wang B."/>
            <person name="Yu K."/>
            <person name="Liang Q."/>
            <person name="Yang W."/>
            <person name="Lou X."/>
            <person name="Chen J."/>
            <person name="Feng M."/>
            <person name="Jian J."/>
            <person name="Zhang X."/>
            <person name="Luo G."/>
            <person name="Jiang Y."/>
            <person name="Liu J."/>
            <person name="Wang Z."/>
            <person name="Sha Y."/>
            <person name="Zhang B."/>
            <person name="Wu H."/>
            <person name="Tang D."/>
            <person name="Shen Q."/>
            <person name="Xue P."/>
            <person name="Zou S."/>
            <person name="Wang X."/>
            <person name="Liu X."/>
            <person name="Wang F."/>
            <person name="Yang Y."/>
            <person name="An X."/>
            <person name="Dong Z."/>
            <person name="Zhang K."/>
            <person name="Zhang X."/>
            <person name="Luo M.C."/>
            <person name="Dvorak J."/>
            <person name="Tong Y."/>
            <person name="Wang J."/>
            <person name="Yang H."/>
            <person name="Li Z."/>
            <person name="Wang D."/>
            <person name="Zhang A."/>
            <person name="Wang J."/>
        </authorList>
    </citation>
    <scope>NUCLEOTIDE SEQUENCE</scope>
    <source>
        <strain evidence="3">cv. G1812</strain>
    </source>
</reference>
<evidence type="ECO:0000256" key="1">
    <source>
        <dbReference type="SAM" id="MobiDB-lite"/>
    </source>
</evidence>
<reference evidence="2" key="2">
    <citation type="submission" date="2018-03" db="EMBL/GenBank/DDBJ databases">
        <title>The Triticum urartu genome reveals the dynamic nature of wheat genome evolution.</title>
        <authorList>
            <person name="Ling H."/>
            <person name="Ma B."/>
            <person name="Shi X."/>
            <person name="Liu H."/>
            <person name="Dong L."/>
            <person name="Sun H."/>
            <person name="Cao Y."/>
            <person name="Gao Q."/>
            <person name="Zheng S."/>
            <person name="Li Y."/>
            <person name="Yu Y."/>
            <person name="Du H."/>
            <person name="Qi M."/>
            <person name="Li Y."/>
            <person name="Yu H."/>
            <person name="Cui Y."/>
            <person name="Wang N."/>
            <person name="Chen C."/>
            <person name="Wu H."/>
            <person name="Zhao Y."/>
            <person name="Zhang J."/>
            <person name="Li Y."/>
            <person name="Zhou W."/>
            <person name="Zhang B."/>
            <person name="Hu W."/>
            <person name="Eijk M."/>
            <person name="Tang J."/>
            <person name="Witsenboer H."/>
            <person name="Zhao S."/>
            <person name="Li Z."/>
            <person name="Zhang A."/>
            <person name="Wang D."/>
            <person name="Liang C."/>
        </authorList>
    </citation>
    <scope>NUCLEOTIDE SEQUENCE [LARGE SCALE GENOMIC DNA]</scope>
    <source>
        <strain evidence="2">cv. G1812</strain>
    </source>
</reference>
<evidence type="ECO:0000313" key="2">
    <source>
        <dbReference type="EnsemblPlants" id="TuG1812G0700003190.01.T02.cds366922"/>
    </source>
</evidence>
<dbReference type="EnsemblPlants" id="TuG1812G0700003190.01.T01">
    <property type="protein sequence ID" value="TuG1812G0700003190.01.T01.cds366922"/>
    <property type="gene ID" value="TuG1812G0700003190.01"/>
</dbReference>
<keyword evidence="3" id="KW-1185">Reference proteome</keyword>
<accession>A0A8R7V552</accession>
<protein>
    <submittedName>
        <fullName evidence="2">Uncharacterized protein</fullName>
    </submittedName>
</protein>
<dbReference type="EnsemblPlants" id="TuG1812G0700003190.01.T02">
    <property type="protein sequence ID" value="TuG1812G0700003190.01.T02.cds366922"/>
    <property type="gene ID" value="TuG1812G0700003190.01"/>
</dbReference>
<name>A0A8R7V552_TRIUA</name>
<sequence length="143" mass="15320">PLLGWIPRVAAASPLPRAHASPSPAPGTTSSGPLPALRPFLFLLWQTSLLSMPASPLLRRAPRLRCIRGGCPMEGPKCSRRLHPMSRAAEARPNPPPPDHPLRHTKRKRLALVRAPPPHPRSLFISGRPCSASSTPTVSATGP</sequence>
<proteinExistence type="predicted"/>
<organism evidence="2 3">
    <name type="scientific">Triticum urartu</name>
    <name type="common">Red wild einkorn</name>
    <name type="synonym">Crithodium urartu</name>
    <dbReference type="NCBI Taxonomy" id="4572"/>
    <lineage>
        <taxon>Eukaryota</taxon>
        <taxon>Viridiplantae</taxon>
        <taxon>Streptophyta</taxon>
        <taxon>Embryophyta</taxon>
        <taxon>Tracheophyta</taxon>
        <taxon>Spermatophyta</taxon>
        <taxon>Magnoliopsida</taxon>
        <taxon>Liliopsida</taxon>
        <taxon>Poales</taxon>
        <taxon>Poaceae</taxon>
        <taxon>BOP clade</taxon>
        <taxon>Pooideae</taxon>
        <taxon>Triticodae</taxon>
        <taxon>Triticeae</taxon>
        <taxon>Triticinae</taxon>
        <taxon>Triticum</taxon>
    </lineage>
</organism>